<evidence type="ECO:0000313" key="10">
    <source>
        <dbReference type="Proteomes" id="UP001596084"/>
    </source>
</evidence>
<gene>
    <name evidence="7" type="primary">surA</name>
    <name evidence="9" type="ORF">ACFPP7_20645</name>
</gene>
<evidence type="ECO:0000313" key="9">
    <source>
        <dbReference type="EMBL" id="MFC5523301.1"/>
    </source>
</evidence>
<keyword evidence="3 7" id="KW-0574">Periplasm</keyword>
<evidence type="ECO:0000259" key="8">
    <source>
        <dbReference type="PROSITE" id="PS50198"/>
    </source>
</evidence>
<dbReference type="InterPro" id="IPR050280">
    <property type="entry name" value="OMP_Chaperone_SurA"/>
</dbReference>
<dbReference type="SUPFAM" id="SSF109998">
    <property type="entry name" value="Triger factor/SurA peptide-binding domain-like"/>
    <property type="match status" value="1"/>
</dbReference>
<name>A0ABW0QFD1_9BURK</name>
<dbReference type="PANTHER" id="PTHR47637">
    <property type="entry name" value="CHAPERONE SURA"/>
    <property type="match status" value="1"/>
</dbReference>
<organism evidence="9 10">
    <name type="scientific">Polaromonas jejuensis</name>
    <dbReference type="NCBI Taxonomy" id="457502"/>
    <lineage>
        <taxon>Bacteria</taxon>
        <taxon>Pseudomonadati</taxon>
        <taxon>Pseudomonadota</taxon>
        <taxon>Betaproteobacteria</taxon>
        <taxon>Burkholderiales</taxon>
        <taxon>Comamonadaceae</taxon>
        <taxon>Polaromonas</taxon>
    </lineage>
</organism>
<dbReference type="Proteomes" id="UP001596084">
    <property type="component" value="Unassembled WGS sequence"/>
</dbReference>
<dbReference type="SUPFAM" id="SSF54534">
    <property type="entry name" value="FKBP-like"/>
    <property type="match status" value="2"/>
</dbReference>
<dbReference type="InterPro" id="IPR023034">
    <property type="entry name" value="PPIase_SurA"/>
</dbReference>
<dbReference type="InterPro" id="IPR027304">
    <property type="entry name" value="Trigger_fact/SurA_dom_sf"/>
</dbReference>
<dbReference type="RefSeq" id="WP_084389503.1">
    <property type="nucleotide sequence ID" value="NZ_JBHSMX010000064.1"/>
</dbReference>
<dbReference type="PROSITE" id="PS01096">
    <property type="entry name" value="PPIC_PPIASE_1"/>
    <property type="match status" value="1"/>
</dbReference>
<dbReference type="InterPro" id="IPR023058">
    <property type="entry name" value="PPIase_PpiC_CS"/>
</dbReference>
<reference evidence="10" key="1">
    <citation type="journal article" date="2019" name="Int. J. Syst. Evol. Microbiol.">
        <title>The Global Catalogue of Microorganisms (GCM) 10K type strain sequencing project: providing services to taxonomists for standard genome sequencing and annotation.</title>
        <authorList>
            <consortium name="The Broad Institute Genomics Platform"/>
            <consortium name="The Broad Institute Genome Sequencing Center for Infectious Disease"/>
            <person name="Wu L."/>
            <person name="Ma J."/>
        </authorList>
    </citation>
    <scope>NUCLEOTIDE SEQUENCE [LARGE SCALE GENOMIC DNA]</scope>
    <source>
        <strain evidence="10">CGMCC 4.7277</strain>
    </source>
</reference>
<accession>A0ABW0QFD1</accession>
<protein>
    <recommendedName>
        <fullName evidence="7">Chaperone SurA</fullName>
    </recommendedName>
    <alternativeName>
        <fullName evidence="7">Peptidyl-prolyl cis-trans isomerase SurA</fullName>
        <shortName evidence="7">PPIase SurA</shortName>
        <ecNumber evidence="7">5.2.1.8</ecNumber>
    </alternativeName>
    <alternativeName>
        <fullName evidence="7">Rotamase SurA</fullName>
    </alternativeName>
</protein>
<proteinExistence type="inferred from homology"/>
<dbReference type="GO" id="GO:0003755">
    <property type="term" value="F:peptidyl-prolyl cis-trans isomerase activity"/>
    <property type="evidence" value="ECO:0007669"/>
    <property type="project" value="UniProtKB-EC"/>
</dbReference>
<dbReference type="InterPro" id="IPR046357">
    <property type="entry name" value="PPIase_dom_sf"/>
</dbReference>
<keyword evidence="2 7" id="KW-0677">Repeat</keyword>
<comment type="caution">
    <text evidence="9">The sequence shown here is derived from an EMBL/GenBank/DDBJ whole genome shotgun (WGS) entry which is preliminary data.</text>
</comment>
<dbReference type="Gene3D" id="3.10.50.40">
    <property type="match status" value="2"/>
</dbReference>
<dbReference type="PANTHER" id="PTHR47637:SF1">
    <property type="entry name" value="CHAPERONE SURA"/>
    <property type="match status" value="1"/>
</dbReference>
<comment type="catalytic activity">
    <reaction evidence="7">
        <text>[protein]-peptidylproline (omega=180) = [protein]-peptidylproline (omega=0)</text>
        <dbReference type="Rhea" id="RHEA:16237"/>
        <dbReference type="Rhea" id="RHEA-COMP:10747"/>
        <dbReference type="Rhea" id="RHEA-COMP:10748"/>
        <dbReference type="ChEBI" id="CHEBI:83833"/>
        <dbReference type="ChEBI" id="CHEBI:83834"/>
        <dbReference type="EC" id="5.2.1.8"/>
    </reaction>
</comment>
<keyword evidence="5 7" id="KW-0143">Chaperone</keyword>
<evidence type="ECO:0000256" key="7">
    <source>
        <dbReference type="HAMAP-Rule" id="MF_01183"/>
    </source>
</evidence>
<keyword evidence="1 7" id="KW-0732">Signal</keyword>
<dbReference type="PROSITE" id="PS50198">
    <property type="entry name" value="PPIC_PPIASE_2"/>
    <property type="match status" value="2"/>
</dbReference>
<evidence type="ECO:0000256" key="3">
    <source>
        <dbReference type="ARBA" id="ARBA00022764"/>
    </source>
</evidence>
<dbReference type="EC" id="5.2.1.8" evidence="7"/>
<dbReference type="Pfam" id="PF09312">
    <property type="entry name" value="SurA_N"/>
    <property type="match status" value="1"/>
</dbReference>
<comment type="function">
    <text evidence="7">Chaperone involved in the correct folding and assembly of outer membrane proteins. Recognizes specific patterns of aromatic residues and the orientation of their side chains, which are found more frequently in integral outer membrane proteins. May act in both early periplasmic and late outer membrane-associated steps of protein maturation.</text>
</comment>
<dbReference type="Pfam" id="PF00639">
    <property type="entry name" value="Rotamase"/>
    <property type="match status" value="2"/>
</dbReference>
<dbReference type="Gene3D" id="1.10.4030.10">
    <property type="entry name" value="Porin chaperone SurA, peptide-binding domain"/>
    <property type="match status" value="1"/>
</dbReference>
<keyword evidence="6 7" id="KW-0413">Isomerase</keyword>
<keyword evidence="10" id="KW-1185">Reference proteome</keyword>
<feature type="chain" id="PRO_5044909411" description="Chaperone SurA" evidence="7">
    <location>
        <begin position="33"/>
        <end position="467"/>
    </location>
</feature>
<evidence type="ECO:0000256" key="1">
    <source>
        <dbReference type="ARBA" id="ARBA00022729"/>
    </source>
</evidence>
<sequence length="467" mass="51112" precursor="true">MTNQRFFTGFFPARPLAAALLLLALPMAGVQAQGLKPSGPQRLPAPAASASAGGAARQRQADFIVAVVNSEPITNSEVRTKLFRTEQQILQQGMTLPPRGELAKQVLERLINDKAQLQMARTSGVRVDDNAVAAAVETVARQNQISVDELRRRLKADGIAYSQFESELRDELLVTRLRQREVESKVTVSEQEIDQFLRDQEGSNDLSSLALNLGEILVAVPENATPEQVAALQAKAQQVVDKARAGNDFTALANEFSSSPTRSSGGQMGLRTADRYPPLFVEATQKLHTGGVAGPIRSGAGFHILKVIEKRQAGMPGAVVTQTHARHILLRLTPQLTEAAAVEKLAGFKKRVVAGQADFAALARESSEDGSAKEGGDLGWANPGMFVPEFEKVMNSLAPNQISDPLVSRFGVHLLQVLERRETQLSQRDMREMARNVLREKKQNEAYVLWAQDIRGRAYVEYREPPQ</sequence>
<feature type="domain" description="PpiC" evidence="8">
    <location>
        <begin position="320"/>
        <end position="419"/>
    </location>
</feature>
<dbReference type="HAMAP" id="MF_01183">
    <property type="entry name" value="Chaperone_SurA"/>
    <property type="match status" value="1"/>
</dbReference>
<evidence type="ECO:0000256" key="6">
    <source>
        <dbReference type="ARBA" id="ARBA00023235"/>
    </source>
</evidence>
<feature type="domain" description="PpiC" evidence="8">
    <location>
        <begin position="208"/>
        <end position="309"/>
    </location>
</feature>
<dbReference type="InterPro" id="IPR015391">
    <property type="entry name" value="SurA_N"/>
</dbReference>
<feature type="signal peptide" evidence="7">
    <location>
        <begin position="1"/>
        <end position="32"/>
    </location>
</feature>
<evidence type="ECO:0000256" key="2">
    <source>
        <dbReference type="ARBA" id="ARBA00022737"/>
    </source>
</evidence>
<dbReference type="EMBL" id="JBHSMX010000064">
    <property type="protein sequence ID" value="MFC5523301.1"/>
    <property type="molecule type" value="Genomic_DNA"/>
</dbReference>
<evidence type="ECO:0000256" key="4">
    <source>
        <dbReference type="ARBA" id="ARBA00023110"/>
    </source>
</evidence>
<keyword evidence="4 7" id="KW-0697">Rotamase</keyword>
<comment type="domain">
    <text evidence="7">The PPIase activity resides only in the second parvulin domain. The N-terminal region and the C-terminal tail are necessary and sufficient for the chaperone activity of SurA. The PPIase activity is dispensable for SurA to function as a chaperone. The N-terminal region and the C-terminal tail are also required for porin recognition.</text>
</comment>
<evidence type="ECO:0000256" key="5">
    <source>
        <dbReference type="ARBA" id="ARBA00023186"/>
    </source>
</evidence>
<comment type="subcellular location">
    <subcellularLocation>
        <location evidence="7">Periplasm</location>
    </subcellularLocation>
    <text evidence="7">Is capable of associating with the outer membrane.</text>
</comment>
<dbReference type="InterPro" id="IPR000297">
    <property type="entry name" value="PPIase_PpiC"/>
</dbReference>